<name>X1JI81_9ZZZZ</name>
<accession>X1JI81</accession>
<gene>
    <name evidence="1" type="ORF">S03H2_70514</name>
</gene>
<reference evidence="1" key="1">
    <citation type="journal article" date="2014" name="Front. Microbiol.">
        <title>High frequency of phylogenetically diverse reductive dehalogenase-homologous genes in deep subseafloor sedimentary metagenomes.</title>
        <authorList>
            <person name="Kawai M."/>
            <person name="Futagami T."/>
            <person name="Toyoda A."/>
            <person name="Takaki Y."/>
            <person name="Nishi S."/>
            <person name="Hori S."/>
            <person name="Arai W."/>
            <person name="Tsubouchi T."/>
            <person name="Morono Y."/>
            <person name="Uchiyama I."/>
            <person name="Ito T."/>
            <person name="Fujiyama A."/>
            <person name="Inagaki F."/>
            <person name="Takami H."/>
        </authorList>
    </citation>
    <scope>NUCLEOTIDE SEQUENCE</scope>
    <source>
        <strain evidence="1">Expedition CK06-06</strain>
    </source>
</reference>
<dbReference type="EMBL" id="BARU01046885">
    <property type="protein sequence ID" value="GAH94431.1"/>
    <property type="molecule type" value="Genomic_DNA"/>
</dbReference>
<sequence>PYITREINIYRIRALSVFIEKNGKALKRRKYKGFCVFLLYRISIVLIKYGENKAKKG</sequence>
<proteinExistence type="predicted"/>
<organism evidence="1">
    <name type="scientific">marine sediment metagenome</name>
    <dbReference type="NCBI Taxonomy" id="412755"/>
    <lineage>
        <taxon>unclassified sequences</taxon>
        <taxon>metagenomes</taxon>
        <taxon>ecological metagenomes</taxon>
    </lineage>
</organism>
<comment type="caution">
    <text evidence="1">The sequence shown here is derived from an EMBL/GenBank/DDBJ whole genome shotgun (WGS) entry which is preliminary data.</text>
</comment>
<dbReference type="AlphaFoldDB" id="X1JI81"/>
<feature type="non-terminal residue" evidence="1">
    <location>
        <position position="1"/>
    </location>
</feature>
<protein>
    <submittedName>
        <fullName evidence="1">Uncharacterized protein</fullName>
    </submittedName>
</protein>
<evidence type="ECO:0000313" key="1">
    <source>
        <dbReference type="EMBL" id="GAH94431.1"/>
    </source>
</evidence>